<dbReference type="GO" id="GO:0010484">
    <property type="term" value="F:histone H3 acetyltransferase activity"/>
    <property type="evidence" value="ECO:0007669"/>
    <property type="project" value="TreeGrafter"/>
</dbReference>
<dbReference type="Proteomes" id="UP000224634">
    <property type="component" value="Unassembled WGS sequence"/>
</dbReference>
<dbReference type="GO" id="GO:0000123">
    <property type="term" value="C:histone acetyltransferase complex"/>
    <property type="evidence" value="ECO:0007669"/>
    <property type="project" value="TreeGrafter"/>
</dbReference>
<proteinExistence type="predicted"/>
<dbReference type="GO" id="GO:0045944">
    <property type="term" value="P:positive regulation of transcription by RNA polymerase II"/>
    <property type="evidence" value="ECO:0007669"/>
    <property type="project" value="TreeGrafter"/>
</dbReference>
<feature type="region of interest" description="Disordered" evidence="1">
    <location>
        <begin position="511"/>
        <end position="565"/>
    </location>
</feature>
<evidence type="ECO:0000313" key="2">
    <source>
        <dbReference type="EMBL" id="PGH14363.1"/>
    </source>
</evidence>
<dbReference type="SUPFAM" id="SSF52540">
    <property type="entry name" value="P-loop containing nucleoside triphosphate hydrolases"/>
    <property type="match status" value="1"/>
</dbReference>
<evidence type="ECO:0000256" key="1">
    <source>
        <dbReference type="SAM" id="MobiDB-lite"/>
    </source>
</evidence>
<dbReference type="Gene3D" id="3.40.50.300">
    <property type="entry name" value="P-loop containing nucleotide triphosphate hydrolases"/>
    <property type="match status" value="1"/>
</dbReference>
<dbReference type="AlphaFoldDB" id="A0A2B7Y013"/>
<dbReference type="EMBL" id="PDNA01000094">
    <property type="protein sequence ID" value="PGH14363.1"/>
    <property type="molecule type" value="Genomic_DNA"/>
</dbReference>
<dbReference type="InterPro" id="IPR027417">
    <property type="entry name" value="P-loop_NTPase"/>
</dbReference>
<sequence>MGLAASDPEADRHLALIAQDNTIGAKSGDQARFEEMRTTPLFSAEVRAKIRQISKENGSTVDYAEEILPQYALLGMRSTTYGSGGSQDNSDDPKGNLIYANVNAPWSTFICGSQGSGKSHTLSCMLENSLLYPSKTGAVAAPLTGLVLHYDKFTGVETGQLCEAAYLCSSGIPVNILVSPSNYAHMKKLYSDLPGLPASAPKPNVYPMLFREEHLNIGMMKNLMAVGGGGKPLYMEVVTMILREMAGQAGVKRGFDIGQFKARLQQEELVRGQNPPLQMRLRLLESFLETKNSSVILERKGIGRNTINNFQSLWSWDFTPGSLTIVDLSCPFVDENEACSLFNICLGIFLEDRSQAGRIVALDEAHKFMTDSREAMILTGTLLSIIRQQRHLGTRVIIATQEPTLSPNLLDLCNVSIVHRFSSPEWFKTLQGHLAGAVVGTSDSARAKYSPGGLFAKIVSLRTGEALVFCPSGILDTGSSEDDSQTDIEDMGAPKQAGKAYSVKTHISFMNLDDSEESSEEGSEESSGDKEEAMGNGVLEQNGVKSSGGAENGGKGNSETSKGGKEFSELGARYFKMQVRMRPVVLEERNGEIEFRVVSNDGTPESWIILTGLKCLFQKQLPKMPKDYIARLVYDRTHLSIAIVKMPLEVIGGISFREFRDLKFAEIVFCAV</sequence>
<keyword evidence="3" id="KW-1185">Reference proteome</keyword>
<protein>
    <recommendedName>
        <fullName evidence="4">AAA+ ATPase domain-containing protein</fullName>
    </recommendedName>
</protein>
<feature type="compositionally biased region" description="Acidic residues" evidence="1">
    <location>
        <begin position="513"/>
        <end position="526"/>
    </location>
</feature>
<name>A0A2B7Y013_POLH7</name>
<reference evidence="2 3" key="1">
    <citation type="submission" date="2017-10" db="EMBL/GenBank/DDBJ databases">
        <title>Comparative genomics in systemic dimorphic fungi from Ajellomycetaceae.</title>
        <authorList>
            <person name="Munoz J.F."/>
            <person name="Mcewen J.G."/>
            <person name="Clay O.K."/>
            <person name="Cuomo C.A."/>
        </authorList>
    </citation>
    <scope>NUCLEOTIDE SEQUENCE [LARGE SCALE GENOMIC DNA]</scope>
    <source>
        <strain evidence="2 3">UAMH7299</strain>
    </source>
</reference>
<evidence type="ECO:0000313" key="3">
    <source>
        <dbReference type="Proteomes" id="UP000224634"/>
    </source>
</evidence>
<feature type="region of interest" description="Disordered" evidence="1">
    <location>
        <begin position="478"/>
        <end position="499"/>
    </location>
</feature>
<dbReference type="PANTHER" id="PTHR45750">
    <property type="entry name" value="GH11602P"/>
    <property type="match status" value="1"/>
</dbReference>
<evidence type="ECO:0008006" key="4">
    <source>
        <dbReference type="Google" id="ProtNLM"/>
    </source>
</evidence>
<dbReference type="Gene3D" id="3.40.630.30">
    <property type="match status" value="1"/>
</dbReference>
<organism evidence="2 3">
    <name type="scientific">Polytolypa hystricis (strain UAMH7299)</name>
    <dbReference type="NCBI Taxonomy" id="1447883"/>
    <lineage>
        <taxon>Eukaryota</taxon>
        <taxon>Fungi</taxon>
        <taxon>Dikarya</taxon>
        <taxon>Ascomycota</taxon>
        <taxon>Pezizomycotina</taxon>
        <taxon>Eurotiomycetes</taxon>
        <taxon>Eurotiomycetidae</taxon>
        <taxon>Onygenales</taxon>
        <taxon>Onygenales incertae sedis</taxon>
        <taxon>Polytolypa</taxon>
    </lineage>
</organism>
<dbReference type="PANTHER" id="PTHR45750:SF3">
    <property type="entry name" value="HISTONE ACETYLTRANSFERASE"/>
    <property type="match status" value="1"/>
</dbReference>
<feature type="compositionally biased region" description="Acidic residues" evidence="1">
    <location>
        <begin position="479"/>
        <end position="490"/>
    </location>
</feature>
<gene>
    <name evidence="2" type="ORF">AJ80_05953</name>
</gene>
<accession>A0A2B7Y013</accession>
<dbReference type="OrthoDB" id="2316594at2759"/>
<comment type="caution">
    <text evidence="2">The sequence shown here is derived from an EMBL/GenBank/DDBJ whole genome shotgun (WGS) entry which is preliminary data.</text>
</comment>
<dbReference type="InterPro" id="IPR037800">
    <property type="entry name" value="GCN5"/>
</dbReference>
<dbReference type="STRING" id="1447883.A0A2B7Y013"/>